<organism evidence="2">
    <name type="scientific">Tanacetum cinerariifolium</name>
    <name type="common">Dalmatian daisy</name>
    <name type="synonym">Chrysanthemum cinerariifolium</name>
    <dbReference type="NCBI Taxonomy" id="118510"/>
    <lineage>
        <taxon>Eukaryota</taxon>
        <taxon>Viridiplantae</taxon>
        <taxon>Streptophyta</taxon>
        <taxon>Embryophyta</taxon>
        <taxon>Tracheophyta</taxon>
        <taxon>Spermatophyta</taxon>
        <taxon>Magnoliopsida</taxon>
        <taxon>eudicotyledons</taxon>
        <taxon>Gunneridae</taxon>
        <taxon>Pentapetalae</taxon>
        <taxon>asterids</taxon>
        <taxon>campanulids</taxon>
        <taxon>Asterales</taxon>
        <taxon>Asteraceae</taxon>
        <taxon>Asteroideae</taxon>
        <taxon>Anthemideae</taxon>
        <taxon>Anthemidinae</taxon>
        <taxon>Tanacetum</taxon>
    </lineage>
</organism>
<name>A0A6L2KF69_TANCI</name>
<dbReference type="AlphaFoldDB" id="A0A6L2KF69"/>
<protein>
    <recommendedName>
        <fullName evidence="3">Reverse transcriptase domain-containing protein</fullName>
    </recommendedName>
</protein>
<accession>A0A6L2KF69</accession>
<evidence type="ECO:0000313" key="2">
    <source>
        <dbReference type="EMBL" id="GEU48026.1"/>
    </source>
</evidence>
<feature type="compositionally biased region" description="Low complexity" evidence="1">
    <location>
        <begin position="96"/>
        <end position="107"/>
    </location>
</feature>
<proteinExistence type="predicted"/>
<gene>
    <name evidence="2" type="ORF">Tci_020004</name>
</gene>
<feature type="region of interest" description="Disordered" evidence="1">
    <location>
        <begin position="74"/>
        <end position="107"/>
    </location>
</feature>
<comment type="caution">
    <text evidence="2">The sequence shown here is derived from an EMBL/GenBank/DDBJ whole genome shotgun (WGS) entry which is preliminary data.</text>
</comment>
<evidence type="ECO:0008006" key="3">
    <source>
        <dbReference type="Google" id="ProtNLM"/>
    </source>
</evidence>
<evidence type="ECO:0000256" key="1">
    <source>
        <dbReference type="SAM" id="MobiDB-lite"/>
    </source>
</evidence>
<reference evidence="2" key="1">
    <citation type="journal article" date="2019" name="Sci. Rep.">
        <title>Draft genome of Tanacetum cinerariifolium, the natural source of mosquito coil.</title>
        <authorList>
            <person name="Yamashiro T."/>
            <person name="Shiraishi A."/>
            <person name="Satake H."/>
            <person name="Nakayama K."/>
        </authorList>
    </citation>
    <scope>NUCLEOTIDE SEQUENCE</scope>
</reference>
<sequence length="189" mass="20610">MCSSPHSTIVPSDSDFENTFSSTNILNYFLASTGNISPDSSNNFTKYILDILVFSPLHNDLNMEVIQAYDAIPPPQDILPKDTETPVESPIPVPPSSSEGSSSPVRSTTPDYLFDESIFVELDNSMPPKRTSTSAVPAMNKAAIRQLIDDCVATALEAQAANMENIGNTNRNPKQALVARKCSYKEFMS</sequence>
<dbReference type="EMBL" id="BKCJ010002360">
    <property type="protein sequence ID" value="GEU48026.1"/>
    <property type="molecule type" value="Genomic_DNA"/>
</dbReference>